<evidence type="ECO:0000313" key="1">
    <source>
        <dbReference type="EMBL" id="EFE23066.1"/>
    </source>
</evidence>
<dbReference type="AlphaFoldDB" id="D4F5A1"/>
<organism evidence="1 2">
    <name type="scientific">Edwardsiella tarda ATCC 23685</name>
    <dbReference type="NCBI Taxonomy" id="500638"/>
    <lineage>
        <taxon>Bacteria</taxon>
        <taxon>Pseudomonadati</taxon>
        <taxon>Pseudomonadota</taxon>
        <taxon>Gammaproteobacteria</taxon>
        <taxon>Enterobacterales</taxon>
        <taxon>Hafniaceae</taxon>
        <taxon>Edwardsiella</taxon>
    </lineage>
</organism>
<dbReference type="NCBIfam" id="NF003476">
    <property type="entry name" value="PRK05114.1"/>
    <property type="match status" value="1"/>
</dbReference>
<gene>
    <name evidence="1" type="ORF">EDWATA_01929</name>
</gene>
<dbReference type="HOGENOM" id="CLU_2522909_0_0_6"/>
<dbReference type="EMBL" id="ADGK01000130">
    <property type="protein sequence ID" value="EFE23066.1"/>
    <property type="molecule type" value="Genomic_DNA"/>
</dbReference>
<name>D4F5A1_EDWTA</name>
<sequence length="87" mass="9292">MRGIRQLARAALVASLVYTAARLNKRRGYMVGGMPALSHAEQQQAAERIQALMAQGMSSGEAIAQVAAEIRAAHRGAQVRVAFDDEA</sequence>
<dbReference type="InterPro" id="IPR005371">
    <property type="entry name" value="UPF0181"/>
</dbReference>
<feature type="non-terminal residue" evidence="1">
    <location>
        <position position="87"/>
    </location>
</feature>
<dbReference type="HAMAP" id="MF_00507">
    <property type="entry name" value="UPF0181"/>
    <property type="match status" value="1"/>
</dbReference>
<accession>D4F5A1</accession>
<protein>
    <submittedName>
        <fullName evidence="1">Uncharacterized protein</fullName>
    </submittedName>
</protein>
<reference evidence="1 2" key="1">
    <citation type="submission" date="2010-02" db="EMBL/GenBank/DDBJ databases">
        <authorList>
            <person name="Weinstock G."/>
            <person name="Sodergren E."/>
            <person name="Clifton S."/>
            <person name="Fulton L."/>
            <person name="Fulton B."/>
            <person name="Courtney L."/>
            <person name="Fronick C."/>
            <person name="Harrison M."/>
            <person name="Strong C."/>
            <person name="Farmer C."/>
            <person name="Delahaunty K."/>
            <person name="Markovic C."/>
            <person name="Hall O."/>
            <person name="Minx P."/>
            <person name="Tomlinson C."/>
            <person name="Mitreva M."/>
            <person name="Nelson J."/>
            <person name="Hou S."/>
            <person name="Wollam A."/>
            <person name="Pepin K.H."/>
            <person name="Johnson M."/>
            <person name="Bhonagiri V."/>
            <person name="Zhang X."/>
            <person name="Suruliraj S."/>
            <person name="Warren W."/>
            <person name="Chinwalla A."/>
            <person name="Mardis E.R."/>
            <person name="Wilson R.K."/>
        </authorList>
    </citation>
    <scope>NUCLEOTIDE SEQUENCE [LARGE SCALE GENOMIC DNA]</scope>
    <source>
        <strain evidence="1 2">ATCC 23685</strain>
    </source>
</reference>
<dbReference type="Pfam" id="PF03701">
    <property type="entry name" value="UPF0181"/>
    <property type="match status" value="1"/>
</dbReference>
<proteinExistence type="inferred from homology"/>
<evidence type="ECO:0000313" key="2">
    <source>
        <dbReference type="Proteomes" id="UP000003692"/>
    </source>
</evidence>
<comment type="caution">
    <text evidence="1">The sequence shown here is derived from an EMBL/GenBank/DDBJ whole genome shotgun (WGS) entry which is preliminary data.</text>
</comment>
<dbReference type="Proteomes" id="UP000003692">
    <property type="component" value="Unassembled WGS sequence"/>
</dbReference>